<dbReference type="FunFam" id="1.10.287.110:FF:000002">
    <property type="entry name" value="putative tyrosine-protein phosphatase auxilin isoform X2"/>
    <property type="match status" value="1"/>
</dbReference>
<evidence type="ECO:0000313" key="16">
    <source>
        <dbReference type="EMBL" id="JAS21308.1"/>
    </source>
</evidence>
<evidence type="ECO:0000256" key="11">
    <source>
        <dbReference type="ARBA" id="ARBA00075670"/>
    </source>
</evidence>
<dbReference type="PROSITE" id="PS50076">
    <property type="entry name" value="DNAJ_2"/>
    <property type="match status" value="1"/>
</dbReference>
<dbReference type="Gene3D" id="1.10.287.110">
    <property type="entry name" value="DnaJ domain"/>
    <property type="match status" value="1"/>
</dbReference>
<feature type="region of interest" description="Disordered" evidence="12">
    <location>
        <begin position="1"/>
        <end position="77"/>
    </location>
</feature>
<comment type="subunit">
    <text evidence="9">Forms a complex composed of HSPA8, CLTC and DNAJC6. Interacts with HSPA8/HSC70 in an ATP-dependent manner; this interaction stimulates the HSPA8's ATPase activity. Interacts with CLTC; this interaction produces a local change in heavy-chain contacts, creating a detectable global distortion of the clathrin coat. Interacts with AP2A2. Interacts with DNM1(GTP-bound form); this interaction allows clathrin-coated vesicle (CCV) formation at the plasma membrane.</text>
</comment>
<dbReference type="GO" id="GO:0072583">
    <property type="term" value="P:clathrin-dependent endocytosis"/>
    <property type="evidence" value="ECO:0007669"/>
    <property type="project" value="TreeGrafter"/>
</dbReference>
<keyword evidence="4" id="KW-0378">Hydrolase</keyword>
<feature type="non-terminal residue" evidence="16">
    <location>
        <position position="1"/>
    </location>
</feature>
<feature type="region of interest" description="Disordered" evidence="12">
    <location>
        <begin position="693"/>
        <end position="713"/>
    </location>
</feature>
<organism evidence="16">
    <name type="scientific">Clastoptera arizonana</name>
    <name type="common">Arizona spittle bug</name>
    <dbReference type="NCBI Taxonomy" id="38151"/>
    <lineage>
        <taxon>Eukaryota</taxon>
        <taxon>Metazoa</taxon>
        <taxon>Ecdysozoa</taxon>
        <taxon>Arthropoda</taxon>
        <taxon>Hexapoda</taxon>
        <taxon>Insecta</taxon>
        <taxon>Pterygota</taxon>
        <taxon>Neoptera</taxon>
        <taxon>Paraneoptera</taxon>
        <taxon>Hemiptera</taxon>
        <taxon>Auchenorrhyncha</taxon>
        <taxon>Cercopoidea</taxon>
        <taxon>Clastopteridae</taxon>
        <taxon>Clastoptera</taxon>
    </lineage>
</organism>
<keyword evidence="7" id="KW-0143">Chaperone</keyword>
<protein>
    <recommendedName>
        <fullName evidence="10">Auxilin</fullName>
    </recommendedName>
    <alternativeName>
        <fullName evidence="11">DnaJ homolog subfamily C member 6</fullName>
    </alternativeName>
</protein>
<evidence type="ECO:0000259" key="13">
    <source>
        <dbReference type="PROSITE" id="PS50076"/>
    </source>
</evidence>
<dbReference type="SMART" id="SM01326">
    <property type="entry name" value="PTEN_C2"/>
    <property type="match status" value="1"/>
</dbReference>
<keyword evidence="2" id="KW-0597">Phosphoprotein</keyword>
<dbReference type="SUPFAM" id="SSF46565">
    <property type="entry name" value="Chaperone J-domain"/>
    <property type="match status" value="1"/>
</dbReference>
<evidence type="ECO:0000256" key="1">
    <source>
        <dbReference type="ARBA" id="ARBA00004132"/>
    </source>
</evidence>
<dbReference type="GO" id="GO:0030276">
    <property type="term" value="F:clathrin binding"/>
    <property type="evidence" value="ECO:0007669"/>
    <property type="project" value="TreeGrafter"/>
</dbReference>
<feature type="region of interest" description="Disordered" evidence="12">
    <location>
        <begin position="449"/>
        <end position="513"/>
    </location>
</feature>
<evidence type="ECO:0000259" key="14">
    <source>
        <dbReference type="PROSITE" id="PS51181"/>
    </source>
</evidence>
<feature type="compositionally biased region" description="Pro residues" evidence="12">
    <location>
        <begin position="456"/>
        <end position="482"/>
    </location>
</feature>
<dbReference type="Pfam" id="PF10409">
    <property type="entry name" value="PTEN_C2"/>
    <property type="match status" value="1"/>
</dbReference>
<evidence type="ECO:0000256" key="8">
    <source>
        <dbReference type="ARBA" id="ARBA00023329"/>
    </source>
</evidence>
<dbReference type="CDD" id="cd06257">
    <property type="entry name" value="DnaJ"/>
    <property type="match status" value="1"/>
</dbReference>
<dbReference type="GO" id="GO:0004721">
    <property type="term" value="F:phosphoprotein phosphatase activity"/>
    <property type="evidence" value="ECO:0007669"/>
    <property type="project" value="UniProtKB-KW"/>
</dbReference>
<sequence length="864" mass="94747">GKKIDTSSRPASTSNSMQSSPAHQRSQSPANQISGNNGITNQVPPNHRVAPPHPPPPSRPPPIQSSGGVSSAGSGGGGLFSSIKGGAGSFLKNLKDTSSKVVQTVQQSMARSEVDISYITSRLAVMPFPAEGLEITTRSNYAEDVKALLETRYPGSHYCVYNVSGKSYPAGRLGKGRVVDCGWGGNLRRAPPLHSLYTLCQDIYHFLILDPRNITIIHCTDGKASSAMLVSAFLLFVGLVQKPEDAVQMFAVKRTPPGLQPSELRYLHYLADVLRSPPYQPHFKPLKLISITLEPVPLFNKNRDGCRPYIEIYQGSERVLSTQQEYERMSLFNITHGKITLPLNVTVLGDVTIIVYHARHVLGRPTGIKILQLQIHTGFIAGHTLTYNMSDLDDLSEGDHYQGDNLSVIMFIELQRPTENNSIPWLDHFDQNYSSGVLFTSKIEAEETKDTFVPKVVPPPRPGAPPRPGPPPRPPPSRPTPPKVQEYRDKEDTPPPSDPEEREGLLFDGEPDADLLNLSGNYQERKESDNLLNLGSQHVKNNVDLLGGKEDFLNMGDGGDSNVDLLGFGQFVSAEPPKVNRNPLSFDPFGNEGTNVKGDFLQPHATMHRNVSTPNLIADNVVFPQDNAGSGNNTQGGSTLQAGAGMSRNVSTPNLNRDPFADLGNLGSSLGSATKGLSPQHIPNSFIPNYTPAGSPVHHAKSPCEPNYGRSHFDSAFKTNQEQPKKSGDVFGDLLGSQGYEFSSKKDSGPRTINQMRKVELAKDMDPDKLKVLEWTEGKTHNIRALLCSLNTVLWEEAKWNKLDMHQIVSAADVKKAYRKACIAVHPDKHMGTPNEKMAKLIFMELNNAWSEFENDASQQNMFN</sequence>
<dbReference type="SUPFAM" id="SSF52799">
    <property type="entry name" value="(Phosphotyrosine protein) phosphatases II"/>
    <property type="match status" value="1"/>
</dbReference>
<evidence type="ECO:0000256" key="10">
    <source>
        <dbReference type="ARBA" id="ARBA00069335"/>
    </source>
</evidence>
<gene>
    <name evidence="16" type="ORF">g.24631</name>
</gene>
<evidence type="ECO:0000256" key="2">
    <source>
        <dbReference type="ARBA" id="ARBA00022553"/>
    </source>
</evidence>
<dbReference type="SUPFAM" id="SSF49562">
    <property type="entry name" value="C2 domain (Calcium/lipid-binding domain, CaLB)"/>
    <property type="match status" value="1"/>
</dbReference>
<feature type="compositionally biased region" description="Pro residues" evidence="12">
    <location>
        <begin position="51"/>
        <end position="63"/>
    </location>
</feature>
<comment type="subcellular location">
    <subcellularLocation>
        <location evidence="1">Cytoplasmic vesicle</location>
        <location evidence="1">Clathrin-coated vesicle</location>
    </subcellularLocation>
</comment>
<evidence type="ECO:0000256" key="9">
    <source>
        <dbReference type="ARBA" id="ARBA00064305"/>
    </source>
</evidence>
<evidence type="ECO:0000256" key="6">
    <source>
        <dbReference type="ARBA" id="ARBA00023036"/>
    </source>
</evidence>
<keyword evidence="5" id="KW-0904">Protein phosphatase</keyword>
<feature type="compositionally biased region" description="Polar residues" evidence="12">
    <location>
        <begin position="7"/>
        <end position="42"/>
    </location>
</feature>
<dbReference type="Gene3D" id="3.90.190.10">
    <property type="entry name" value="Protein tyrosine phosphatase superfamily"/>
    <property type="match status" value="1"/>
</dbReference>
<dbReference type="Gene3D" id="2.60.40.1110">
    <property type="match status" value="1"/>
</dbReference>
<evidence type="ECO:0000256" key="4">
    <source>
        <dbReference type="ARBA" id="ARBA00022801"/>
    </source>
</evidence>
<dbReference type="AlphaFoldDB" id="A0A1B6D6J5"/>
<dbReference type="PROSITE" id="PS51181">
    <property type="entry name" value="PPASE_TENSIN"/>
    <property type="match status" value="1"/>
</dbReference>
<dbReference type="PANTHER" id="PTHR23172:SF19">
    <property type="entry name" value="J DOMAIN-CONTAINING PROTEIN"/>
    <property type="match status" value="1"/>
</dbReference>
<dbReference type="Pfam" id="PF00226">
    <property type="entry name" value="DnaJ"/>
    <property type="match status" value="1"/>
</dbReference>
<dbReference type="PANTHER" id="PTHR23172">
    <property type="entry name" value="AUXILIN/CYCLIN G-ASSOCIATED KINASE-RELATED"/>
    <property type="match status" value="1"/>
</dbReference>
<dbReference type="GO" id="GO:0030136">
    <property type="term" value="C:clathrin-coated vesicle"/>
    <property type="evidence" value="ECO:0007669"/>
    <property type="project" value="UniProtKB-SubCell"/>
</dbReference>
<evidence type="ECO:0000256" key="5">
    <source>
        <dbReference type="ARBA" id="ARBA00022912"/>
    </source>
</evidence>
<proteinExistence type="predicted"/>
<evidence type="ECO:0000259" key="15">
    <source>
        <dbReference type="PROSITE" id="PS51182"/>
    </source>
</evidence>
<evidence type="ECO:0000256" key="3">
    <source>
        <dbReference type="ARBA" id="ARBA00022737"/>
    </source>
</evidence>
<feature type="domain" description="Phosphatase tensin-type" evidence="14">
    <location>
        <begin position="105"/>
        <end position="277"/>
    </location>
</feature>
<dbReference type="FunFam" id="2.60.40.1110:FF:000001">
    <property type="entry name" value="cyclin-G-associated kinase isoform X2"/>
    <property type="match status" value="1"/>
</dbReference>
<dbReference type="InterPro" id="IPR001623">
    <property type="entry name" value="DnaJ_domain"/>
</dbReference>
<reference evidence="16" key="1">
    <citation type="submission" date="2015-12" db="EMBL/GenBank/DDBJ databases">
        <title>De novo transcriptome assembly of four potential Pierce s Disease insect vectors from Arizona vineyards.</title>
        <authorList>
            <person name="Tassone E.E."/>
        </authorList>
    </citation>
    <scope>NUCLEOTIDE SEQUENCE</scope>
</reference>
<feature type="compositionally biased region" description="Polar residues" evidence="12">
    <location>
        <begin position="627"/>
        <end position="641"/>
    </location>
</feature>
<dbReference type="InterPro" id="IPR036869">
    <property type="entry name" value="J_dom_sf"/>
</dbReference>
<dbReference type="EMBL" id="GEDC01015990">
    <property type="protein sequence ID" value="JAS21308.1"/>
    <property type="molecule type" value="Transcribed_RNA"/>
</dbReference>
<evidence type="ECO:0000256" key="12">
    <source>
        <dbReference type="SAM" id="MobiDB-lite"/>
    </source>
</evidence>
<dbReference type="InterPro" id="IPR035892">
    <property type="entry name" value="C2_domain_sf"/>
</dbReference>
<accession>A0A1B6D6J5</accession>
<dbReference type="InterPro" id="IPR029023">
    <property type="entry name" value="Tensin_phosphatase"/>
</dbReference>
<feature type="domain" description="C2 tensin-type" evidence="15">
    <location>
        <begin position="283"/>
        <end position="415"/>
    </location>
</feature>
<keyword evidence="6" id="KW-0729">SH3-binding</keyword>
<evidence type="ECO:0000256" key="7">
    <source>
        <dbReference type="ARBA" id="ARBA00023186"/>
    </source>
</evidence>
<dbReference type="InterPro" id="IPR014020">
    <property type="entry name" value="Tensin_C2-dom"/>
</dbReference>
<keyword evidence="3" id="KW-0677">Repeat</keyword>
<dbReference type="SMART" id="SM00271">
    <property type="entry name" value="DnaJ"/>
    <property type="match status" value="1"/>
</dbReference>
<dbReference type="GO" id="GO:0017124">
    <property type="term" value="F:SH3 domain binding"/>
    <property type="evidence" value="ECO:0007669"/>
    <property type="project" value="UniProtKB-KW"/>
</dbReference>
<name>A0A1B6D6J5_9HEMI</name>
<feature type="region of interest" description="Disordered" evidence="12">
    <location>
        <begin position="627"/>
        <end position="663"/>
    </location>
</feature>
<feature type="domain" description="J" evidence="13">
    <location>
        <begin position="798"/>
        <end position="864"/>
    </location>
</feature>
<keyword evidence="8" id="KW-0968">Cytoplasmic vesicle</keyword>
<dbReference type="InterPro" id="IPR029021">
    <property type="entry name" value="Prot-tyrosine_phosphatase-like"/>
</dbReference>
<dbReference type="GO" id="GO:0072318">
    <property type="term" value="P:clathrin coat disassembly"/>
    <property type="evidence" value="ECO:0007669"/>
    <property type="project" value="TreeGrafter"/>
</dbReference>
<dbReference type="FunFam" id="3.90.190.10:FF:000255">
    <property type="entry name" value="putative tyrosine-protein phosphatase auxilin"/>
    <property type="match status" value="1"/>
</dbReference>
<dbReference type="PROSITE" id="PS51182">
    <property type="entry name" value="C2_TENSIN"/>
    <property type="match status" value="1"/>
</dbReference>